<evidence type="ECO:0000256" key="14">
    <source>
        <dbReference type="ARBA" id="ARBA00023075"/>
    </source>
</evidence>
<evidence type="ECO:0000256" key="11">
    <source>
        <dbReference type="ARBA" id="ARBA00022982"/>
    </source>
</evidence>
<keyword evidence="16 17" id="KW-0472">Membrane</keyword>
<dbReference type="PROSITE" id="PS51002">
    <property type="entry name" value="CYTB_NTER"/>
    <property type="match status" value="1"/>
</dbReference>
<evidence type="ECO:0000256" key="3">
    <source>
        <dbReference type="ARBA" id="ARBA00011649"/>
    </source>
</evidence>
<evidence type="ECO:0000256" key="8">
    <source>
        <dbReference type="ARBA" id="ARBA00022692"/>
    </source>
</evidence>
<evidence type="ECO:0000259" key="18">
    <source>
        <dbReference type="PROSITE" id="PS51002"/>
    </source>
</evidence>
<dbReference type="GO" id="GO:0008121">
    <property type="term" value="F:quinol-cytochrome-c reductase activity"/>
    <property type="evidence" value="ECO:0007669"/>
    <property type="project" value="TreeGrafter"/>
</dbReference>
<dbReference type="Pfam" id="PF00033">
    <property type="entry name" value="Cytochrome_B"/>
    <property type="match status" value="1"/>
</dbReference>
<comment type="similarity">
    <text evidence="17">Belongs to the cytochrome b family.</text>
</comment>
<dbReference type="PANTHER" id="PTHR19271">
    <property type="entry name" value="CYTOCHROME B"/>
    <property type="match status" value="1"/>
</dbReference>
<dbReference type="PROSITE" id="PS51003">
    <property type="entry name" value="CYTB_CTER"/>
    <property type="match status" value="1"/>
</dbReference>
<evidence type="ECO:0000256" key="17">
    <source>
        <dbReference type="RuleBase" id="RU362117"/>
    </source>
</evidence>
<evidence type="ECO:0000256" key="4">
    <source>
        <dbReference type="ARBA" id="ARBA00013531"/>
    </source>
</evidence>
<sequence>STNIFLSGNSNYFNFSFLVEWIWGGFSISNATLTRFYSLHFIMPFIIMIFIIIHLFFLYEKGSNNPIGISSKKFMIQFHIYFTIKDIFSFLMMFLILLFIVFMNHNILNDSDNFIKANPLVTPLYPTEWYFLFAYAILRSIPNN</sequence>
<protein>
    <recommendedName>
        <fullName evidence="4 17">Cytochrome b</fullName>
    </recommendedName>
</protein>
<evidence type="ECO:0000256" key="5">
    <source>
        <dbReference type="ARBA" id="ARBA00022448"/>
    </source>
</evidence>
<keyword evidence="12 17" id="KW-1133">Transmembrane helix</keyword>
<evidence type="ECO:0000256" key="2">
    <source>
        <dbReference type="ARBA" id="ARBA00004448"/>
    </source>
</evidence>
<keyword evidence="5 17" id="KW-0813">Transport</keyword>
<comment type="function">
    <text evidence="1 17">Component of the ubiquinol-cytochrome c reductase complex (complex III or cytochrome b-c1 complex) that is part of the mitochondrial respiratory chain. The b-c1 complex mediates electron transfer from ubiquinol to cytochrome c. Contributes to the generation of a proton gradient across the mitochondrial membrane that is then used for ATP synthesis.</text>
</comment>
<dbReference type="InterPro" id="IPR005798">
    <property type="entry name" value="Cyt_b/b6_C"/>
</dbReference>
<dbReference type="InterPro" id="IPR005797">
    <property type="entry name" value="Cyt_b/b6_N"/>
</dbReference>
<dbReference type="Gene3D" id="1.20.810.10">
    <property type="entry name" value="Cytochrome Bc1 Complex, Chain C"/>
    <property type="match status" value="1"/>
</dbReference>
<reference evidence="20" key="1">
    <citation type="submission" date="2012-07" db="EMBL/GenBank/DDBJ databases">
        <title>Phylogeny of Bethylidae.</title>
        <authorList>
            <person name="Jung S."/>
        </authorList>
    </citation>
    <scope>NUCLEOTIDE SEQUENCE</scope>
    <source>
        <strain evidence="20">SNU-HY00133</strain>
    </source>
</reference>
<comment type="cofactor">
    <cofactor evidence="17">
        <name>heme b</name>
        <dbReference type="ChEBI" id="CHEBI:60344"/>
    </cofactor>
    <text evidence="17">Binds 2 heme groups non-covalently.</text>
</comment>
<keyword evidence="8 17" id="KW-0812">Transmembrane</keyword>
<keyword evidence="14" id="KW-0830">Ubiquinone</keyword>
<organism evidence="20">
    <name type="scientific">Sclerogibba sp. SNU-HY00133</name>
    <dbReference type="NCBI Taxonomy" id="1335402"/>
    <lineage>
        <taxon>Eukaryota</taxon>
        <taxon>Metazoa</taxon>
        <taxon>Ecdysozoa</taxon>
        <taxon>Arthropoda</taxon>
        <taxon>Hexapoda</taxon>
        <taxon>Insecta</taxon>
        <taxon>Pterygota</taxon>
        <taxon>Neoptera</taxon>
        <taxon>Endopterygota</taxon>
        <taxon>Hymenoptera</taxon>
        <taxon>Apocrita</taxon>
        <taxon>Aculeata</taxon>
        <taxon>Chrysidoidea</taxon>
        <taxon>Sclerogibbidae</taxon>
        <taxon>Sclerogibba</taxon>
    </lineage>
</organism>
<keyword evidence="11 17" id="KW-0249">Electron transport</keyword>
<feature type="non-terminal residue" evidence="20">
    <location>
        <position position="144"/>
    </location>
</feature>
<feature type="non-terminal residue" evidence="20">
    <location>
        <position position="1"/>
    </location>
</feature>
<evidence type="ECO:0000256" key="16">
    <source>
        <dbReference type="ARBA" id="ARBA00023136"/>
    </source>
</evidence>
<feature type="transmembrane region" description="Helical" evidence="17">
    <location>
        <begin position="80"/>
        <end position="103"/>
    </location>
</feature>
<evidence type="ECO:0000256" key="12">
    <source>
        <dbReference type="ARBA" id="ARBA00022989"/>
    </source>
</evidence>
<dbReference type="InterPro" id="IPR016174">
    <property type="entry name" value="Di-haem_cyt_TM"/>
</dbReference>
<proteinExistence type="inferred from homology"/>
<dbReference type="InterPro" id="IPR027387">
    <property type="entry name" value="Cytb/b6-like_sf"/>
</dbReference>
<dbReference type="GO" id="GO:0016491">
    <property type="term" value="F:oxidoreductase activity"/>
    <property type="evidence" value="ECO:0007669"/>
    <property type="project" value="UniProtKB-UniRule"/>
</dbReference>
<dbReference type="SUPFAM" id="SSF81648">
    <property type="entry name" value="a domain/subunit of cytochrome bc1 complex (Ubiquinol-cytochrome c reductase)"/>
    <property type="match status" value="1"/>
</dbReference>
<dbReference type="PANTHER" id="PTHR19271:SF16">
    <property type="entry name" value="CYTOCHROME B"/>
    <property type="match status" value="1"/>
</dbReference>
<name>A0A059PJQ3_9HYME</name>
<keyword evidence="10" id="KW-0999">Mitochondrion inner membrane</keyword>
<evidence type="ECO:0000259" key="19">
    <source>
        <dbReference type="PROSITE" id="PS51003"/>
    </source>
</evidence>
<keyword evidence="13 17" id="KW-0408">Iron</keyword>
<dbReference type="InterPro" id="IPR036150">
    <property type="entry name" value="Cyt_b/b6_C_sf"/>
</dbReference>
<keyword evidence="9 17" id="KW-0479">Metal-binding</keyword>
<feature type="domain" description="Cytochrome b/b6 C-terminal region profile" evidence="19">
    <location>
        <begin position="68"/>
        <end position="144"/>
    </location>
</feature>
<dbReference type="Pfam" id="PF00032">
    <property type="entry name" value="Cytochrom_B_C"/>
    <property type="match status" value="1"/>
</dbReference>
<feature type="transmembrane region" description="Helical" evidence="17">
    <location>
        <begin position="39"/>
        <end position="59"/>
    </location>
</feature>
<evidence type="ECO:0000256" key="13">
    <source>
        <dbReference type="ARBA" id="ARBA00023004"/>
    </source>
</evidence>
<accession>A0A059PJQ3</accession>
<evidence type="ECO:0000256" key="10">
    <source>
        <dbReference type="ARBA" id="ARBA00022792"/>
    </source>
</evidence>
<feature type="transmembrane region" description="Helical" evidence="17">
    <location>
        <begin position="123"/>
        <end position="141"/>
    </location>
</feature>
<evidence type="ECO:0000256" key="9">
    <source>
        <dbReference type="ARBA" id="ARBA00022723"/>
    </source>
</evidence>
<dbReference type="AlphaFoldDB" id="A0A059PJQ3"/>
<comment type="subunit">
    <text evidence="3">The main subunits of complex b-c1 are: cytochrome b, cytochrome c1 and the Rieske protein.</text>
</comment>
<dbReference type="EMBL" id="JX413966">
    <property type="protein sequence ID" value="AGM61267.1"/>
    <property type="molecule type" value="Genomic_DNA"/>
</dbReference>
<evidence type="ECO:0000313" key="20">
    <source>
        <dbReference type="EMBL" id="AGM61267.1"/>
    </source>
</evidence>
<evidence type="ECO:0000256" key="15">
    <source>
        <dbReference type="ARBA" id="ARBA00023128"/>
    </source>
</evidence>
<dbReference type="SUPFAM" id="SSF81342">
    <property type="entry name" value="Transmembrane di-heme cytochromes"/>
    <property type="match status" value="1"/>
</dbReference>
<comment type="subcellular location">
    <subcellularLocation>
        <location evidence="2">Mitochondrion inner membrane</location>
        <topology evidence="2">Multi-pass membrane protein</topology>
    </subcellularLocation>
</comment>
<feature type="domain" description="Cytochrome b/b6 N-terminal region profile" evidence="18">
    <location>
        <begin position="1"/>
        <end position="67"/>
    </location>
</feature>
<evidence type="ECO:0000256" key="6">
    <source>
        <dbReference type="ARBA" id="ARBA00022617"/>
    </source>
</evidence>
<evidence type="ECO:0000256" key="1">
    <source>
        <dbReference type="ARBA" id="ARBA00002566"/>
    </source>
</evidence>
<dbReference type="GO" id="GO:0005743">
    <property type="term" value="C:mitochondrial inner membrane"/>
    <property type="evidence" value="ECO:0007669"/>
    <property type="project" value="UniProtKB-SubCell"/>
</dbReference>
<keyword evidence="6 17" id="KW-0349">Heme</keyword>
<evidence type="ECO:0000256" key="7">
    <source>
        <dbReference type="ARBA" id="ARBA00022660"/>
    </source>
</evidence>
<dbReference type="GO" id="GO:0046872">
    <property type="term" value="F:metal ion binding"/>
    <property type="evidence" value="ECO:0007669"/>
    <property type="project" value="UniProtKB-UniRule"/>
</dbReference>
<keyword evidence="15 17" id="KW-0496">Mitochondrion</keyword>
<gene>
    <name evidence="20" type="primary">cytb</name>
</gene>
<dbReference type="GO" id="GO:0006122">
    <property type="term" value="P:mitochondrial electron transport, ubiquinol to cytochrome c"/>
    <property type="evidence" value="ECO:0007669"/>
    <property type="project" value="TreeGrafter"/>
</dbReference>
<geneLocation type="mitochondrion" evidence="20"/>
<keyword evidence="7 17" id="KW-0679">Respiratory chain</keyword>